<evidence type="ECO:0000259" key="3">
    <source>
        <dbReference type="Pfam" id="PF13007"/>
    </source>
</evidence>
<organism evidence="4 5">
    <name type="scientific">Sphingomonas yabuuchiae</name>
    <dbReference type="NCBI Taxonomy" id="172044"/>
    <lineage>
        <taxon>Bacteria</taxon>
        <taxon>Pseudomonadati</taxon>
        <taxon>Pseudomonadota</taxon>
        <taxon>Alphaproteobacteria</taxon>
        <taxon>Sphingomonadales</taxon>
        <taxon>Sphingomonadaceae</taxon>
        <taxon>Sphingomonas</taxon>
    </lineage>
</organism>
<dbReference type="PANTHER" id="PTHR36455">
    <property type="match status" value="1"/>
</dbReference>
<dbReference type="PANTHER" id="PTHR36455:SF1">
    <property type="entry name" value="BLR8292 PROTEIN"/>
    <property type="match status" value="1"/>
</dbReference>
<dbReference type="Pfam" id="PF13005">
    <property type="entry name" value="zf-IS66"/>
    <property type="match status" value="1"/>
</dbReference>
<sequence length="329" mass="35571">MSPVPLPTRVFLACGVTDMRKGFDGLAVLVQQVLAHNPHSGALFAFCGKRGHLVKLLWFDGQELYLFPKRLDRGRFVWPVTATGTVVLTPAQLPMLLERIDWRRPERTFTPTLAGCRNGGFAPLFLAGRPAICYGNSVSEAPVPPADATARIAVLEASLAARDLLIDTLRGQIARLRRMQFGASSEKLGREIEQLELAPEELETERDAPEPEAADPGIAARPASVRSLPGHLPREEVVHEPASGACTCPDCGGALRPLVSDAHEMLDIVPVRWRVVRNVCPKYSCQTCEKIVQAPAPVCAVARGKATFASTSGSTDFGMGWRPCTGSTT</sequence>
<feature type="domain" description="Transposase TnpC homeodomain" evidence="3">
    <location>
        <begin position="169"/>
        <end position="237"/>
    </location>
</feature>
<proteinExistence type="predicted"/>
<dbReference type="Pfam" id="PF13007">
    <property type="entry name" value="LZ_Tnp_IS66"/>
    <property type="match status" value="1"/>
</dbReference>
<evidence type="ECO:0000313" key="5">
    <source>
        <dbReference type="Proteomes" id="UP000584663"/>
    </source>
</evidence>
<reference evidence="4 5" key="1">
    <citation type="submission" date="2020-08" db="EMBL/GenBank/DDBJ databases">
        <title>Genomic Encyclopedia of Type Strains, Phase IV (KMG-IV): sequencing the most valuable type-strain genomes for metagenomic binning, comparative biology and taxonomic classification.</title>
        <authorList>
            <person name="Goeker M."/>
        </authorList>
    </citation>
    <scope>NUCLEOTIDE SEQUENCE [LARGE SCALE GENOMIC DNA]</scope>
    <source>
        <strain evidence="4 5">DSM 14562</strain>
    </source>
</reference>
<feature type="region of interest" description="Disordered" evidence="1">
    <location>
        <begin position="198"/>
        <end position="224"/>
    </location>
</feature>
<name>A0ABR6KEC1_9SPHN</name>
<gene>
    <name evidence="4" type="ORF">GGQ89_003726</name>
</gene>
<keyword evidence="5" id="KW-1185">Reference proteome</keyword>
<evidence type="ECO:0000313" key="4">
    <source>
        <dbReference type="EMBL" id="MBB4611479.1"/>
    </source>
</evidence>
<feature type="domain" description="Transposase IS66 zinc-finger binding" evidence="2">
    <location>
        <begin position="246"/>
        <end position="289"/>
    </location>
</feature>
<protein>
    <submittedName>
        <fullName evidence="4">Transposase</fullName>
    </submittedName>
</protein>
<evidence type="ECO:0000259" key="2">
    <source>
        <dbReference type="Pfam" id="PF13005"/>
    </source>
</evidence>
<dbReference type="Pfam" id="PF05717">
    <property type="entry name" value="TnpB_IS66"/>
    <property type="match status" value="1"/>
</dbReference>
<dbReference type="InterPro" id="IPR024474">
    <property type="entry name" value="Znf_dom_IS66"/>
</dbReference>
<evidence type="ECO:0000256" key="1">
    <source>
        <dbReference type="SAM" id="MobiDB-lite"/>
    </source>
</evidence>
<dbReference type="InterPro" id="IPR024463">
    <property type="entry name" value="Transposase_TnpC_homeodom"/>
</dbReference>
<comment type="caution">
    <text evidence="4">The sequence shown here is derived from an EMBL/GenBank/DDBJ whole genome shotgun (WGS) entry which is preliminary data.</text>
</comment>
<dbReference type="InterPro" id="IPR008878">
    <property type="entry name" value="Transposase_IS66_Orf2"/>
</dbReference>
<accession>A0ABR6KEC1</accession>
<dbReference type="Proteomes" id="UP000584663">
    <property type="component" value="Unassembled WGS sequence"/>
</dbReference>
<dbReference type="EMBL" id="JACHNX010000030">
    <property type="protein sequence ID" value="MBB4611479.1"/>
    <property type="molecule type" value="Genomic_DNA"/>
</dbReference>
<dbReference type="NCBIfam" id="NF033819">
    <property type="entry name" value="IS66_TnpB"/>
    <property type="match status" value="1"/>
</dbReference>